<feature type="transmembrane region" description="Helical" evidence="1">
    <location>
        <begin position="170"/>
        <end position="189"/>
    </location>
</feature>
<name>A0A8J3FE12_9FLAO</name>
<comment type="caution">
    <text evidence="2">The sequence shown here is derived from an EMBL/GenBank/DDBJ whole genome shotgun (WGS) entry which is preliminary data.</text>
</comment>
<feature type="transmembrane region" description="Helical" evidence="1">
    <location>
        <begin position="232"/>
        <end position="249"/>
    </location>
</feature>
<protein>
    <submittedName>
        <fullName evidence="2">Uncharacterized protein</fullName>
    </submittedName>
</protein>
<dbReference type="AlphaFoldDB" id="A0A8J3FE12"/>
<accession>A0A8J3FE12</accession>
<dbReference type="RefSeq" id="WP_188650008.1">
    <property type="nucleotide sequence ID" value="NZ_BMNR01000002.1"/>
</dbReference>
<keyword evidence="1" id="KW-0812">Transmembrane</keyword>
<feature type="transmembrane region" description="Helical" evidence="1">
    <location>
        <begin position="53"/>
        <end position="72"/>
    </location>
</feature>
<feature type="transmembrane region" description="Helical" evidence="1">
    <location>
        <begin position="413"/>
        <end position="436"/>
    </location>
</feature>
<feature type="transmembrane region" description="Helical" evidence="1">
    <location>
        <begin position="381"/>
        <end position="401"/>
    </location>
</feature>
<evidence type="ECO:0000313" key="2">
    <source>
        <dbReference type="EMBL" id="GGK15055.1"/>
    </source>
</evidence>
<keyword evidence="1" id="KW-0472">Membrane</keyword>
<reference evidence="2" key="1">
    <citation type="journal article" date="2014" name="Int. J. Syst. Evol. Microbiol.">
        <title>Complete genome sequence of Corynebacterium casei LMG S-19264T (=DSM 44701T), isolated from a smear-ripened cheese.</title>
        <authorList>
            <consortium name="US DOE Joint Genome Institute (JGI-PGF)"/>
            <person name="Walter F."/>
            <person name="Albersmeier A."/>
            <person name="Kalinowski J."/>
            <person name="Ruckert C."/>
        </authorList>
    </citation>
    <scope>NUCLEOTIDE SEQUENCE</scope>
    <source>
        <strain evidence="2">JCM 12862</strain>
    </source>
</reference>
<gene>
    <name evidence="2" type="ORF">GCM10007962_06540</name>
</gene>
<reference evidence="2" key="2">
    <citation type="submission" date="2020-09" db="EMBL/GenBank/DDBJ databases">
        <authorList>
            <person name="Sun Q."/>
            <person name="Ohkuma M."/>
        </authorList>
    </citation>
    <scope>NUCLEOTIDE SEQUENCE</scope>
    <source>
        <strain evidence="2">JCM 12862</strain>
    </source>
</reference>
<feature type="transmembrane region" description="Helical" evidence="1">
    <location>
        <begin position="195"/>
        <end position="211"/>
    </location>
</feature>
<organism evidence="2 3">
    <name type="scientific">Yeosuana aromativorans</name>
    <dbReference type="NCBI Taxonomy" id="288019"/>
    <lineage>
        <taxon>Bacteria</taxon>
        <taxon>Pseudomonadati</taxon>
        <taxon>Bacteroidota</taxon>
        <taxon>Flavobacteriia</taxon>
        <taxon>Flavobacteriales</taxon>
        <taxon>Flavobacteriaceae</taxon>
        <taxon>Yeosuana</taxon>
    </lineage>
</organism>
<feature type="transmembrane region" description="Helical" evidence="1">
    <location>
        <begin position="24"/>
        <end position="41"/>
    </location>
</feature>
<keyword evidence="3" id="KW-1185">Reference proteome</keyword>
<evidence type="ECO:0000313" key="3">
    <source>
        <dbReference type="Proteomes" id="UP000612329"/>
    </source>
</evidence>
<evidence type="ECO:0000256" key="1">
    <source>
        <dbReference type="SAM" id="Phobius"/>
    </source>
</evidence>
<proteinExistence type="predicted"/>
<keyword evidence="1" id="KW-1133">Transmembrane helix</keyword>
<feature type="transmembrane region" description="Helical" evidence="1">
    <location>
        <begin position="255"/>
        <end position="279"/>
    </location>
</feature>
<dbReference type="Proteomes" id="UP000612329">
    <property type="component" value="Unassembled WGS sequence"/>
</dbReference>
<dbReference type="EMBL" id="BMNR01000002">
    <property type="protein sequence ID" value="GGK15055.1"/>
    <property type="molecule type" value="Genomic_DNA"/>
</dbReference>
<sequence>MDTQPTENLITETFPFRKLSKVSFIKGVISILFGLALLFLVKTDFKNKDVFLTIVKMASALGFLFMGIKSVWRGYKNEYSFSAKDIFDPTREIYIKNLLGQRSSDSQQLAKEYANIFRSKNFSFSSNEKGTVKDWQFIFYKLVSKKGLSDIFEYVPYPITNFISNQSRPVSLIGFFLFILMVFGFIAYLEIISFSMVWVNLFILIGLLTLWRPSKIDSVISKNSKNEIRNRILFFITFYLITIFLFKPYNGTINVALLTSILVLAVVIIYTSLVSFKLIENTFSNRKEIDVQVSDIDLTTHRVATQPNNIEQQFDNIIKRKTGWYFKSSTEKTGGLLAGDQVHKGHFNFEYVYETNPKLISTTYDKKIENKLSNIHKTGTILICLGLIIFFMGIIKVPSLYNEALIHDTNELLIAYAPKILISLFLILFGTAIYFFGNRLVYEIFLFFNTEIFFSSDLILFKAYGNYDEYEHKTGGMKRKDTFTDFTPDIEVCKVTSSIFVHPYLVSSKIKSIPRFVVNIEKNDELMNSIINEFKHNLTPYLMNLQSGNYGDPELKEGSDNLLNE</sequence>